<keyword evidence="4 6" id="KW-1133">Transmembrane helix</keyword>
<dbReference type="PANTHER" id="PTHR30589:SF0">
    <property type="entry name" value="PHOSPHATIDYLGLYCEROL--PROLIPOPROTEIN DIACYLGLYCERYL TRANSFERASE"/>
    <property type="match status" value="1"/>
</dbReference>
<dbReference type="NCBIfam" id="TIGR00544">
    <property type="entry name" value="lgt"/>
    <property type="match status" value="1"/>
</dbReference>
<dbReference type="Pfam" id="PF01790">
    <property type="entry name" value="LGT"/>
    <property type="match status" value="1"/>
</dbReference>
<evidence type="ECO:0000256" key="5">
    <source>
        <dbReference type="ARBA" id="ARBA00023136"/>
    </source>
</evidence>
<proteinExistence type="inferred from homology"/>
<dbReference type="PANTHER" id="PTHR30589">
    <property type="entry name" value="PROLIPOPROTEIN DIACYLGLYCERYL TRANSFERASE"/>
    <property type="match status" value="1"/>
</dbReference>
<protein>
    <submittedName>
        <fullName evidence="7">Prolipoprotein diacylglyceryl transferase</fullName>
    </submittedName>
</protein>
<dbReference type="AlphaFoldDB" id="A0A3B1CCU7"/>
<evidence type="ECO:0000256" key="1">
    <source>
        <dbReference type="ARBA" id="ARBA00022475"/>
    </source>
</evidence>
<feature type="transmembrane region" description="Helical" evidence="6">
    <location>
        <begin position="96"/>
        <end position="113"/>
    </location>
</feature>
<feature type="transmembrane region" description="Helical" evidence="6">
    <location>
        <begin position="228"/>
        <end position="256"/>
    </location>
</feature>
<feature type="transmembrane region" description="Helical" evidence="6">
    <location>
        <begin position="198"/>
        <end position="216"/>
    </location>
</feature>
<evidence type="ECO:0000256" key="4">
    <source>
        <dbReference type="ARBA" id="ARBA00022989"/>
    </source>
</evidence>
<sequence>MTMVVDFDPVAVSVFGLKVHWYGLMYLLAFLSAWKLGRVRAAKPGSGWTAEQMDDLLFYAGLGVILGGRIGYVLFYNFPAFAQDPMLLFKIWQGGMSFHGGFLGVMVACWFFARKYHKVYFSVVDFAAPLVPIGLGAGRIGNLINGELWGKPTDLPWGMIFPAAGNIPRHPSPLYEAFFEGLVLFIIVWWFSSRPRPVMAVSGVFALCYGIFRFAVEFVRLPDIQLGYLAWGWLTMGQILSLPLILTGLILLILAYRKPAKTES</sequence>
<organism evidence="7">
    <name type="scientific">hydrothermal vent metagenome</name>
    <dbReference type="NCBI Taxonomy" id="652676"/>
    <lineage>
        <taxon>unclassified sequences</taxon>
        <taxon>metagenomes</taxon>
        <taxon>ecological metagenomes</taxon>
    </lineage>
</organism>
<keyword evidence="7" id="KW-0449">Lipoprotein</keyword>
<dbReference type="GO" id="GO:0005886">
    <property type="term" value="C:plasma membrane"/>
    <property type="evidence" value="ECO:0007669"/>
    <property type="project" value="InterPro"/>
</dbReference>
<feature type="transmembrane region" description="Helical" evidence="6">
    <location>
        <begin position="174"/>
        <end position="191"/>
    </location>
</feature>
<dbReference type="EMBL" id="UOFZ01000185">
    <property type="protein sequence ID" value="VAX14617.1"/>
    <property type="molecule type" value="Genomic_DNA"/>
</dbReference>
<gene>
    <name evidence="7" type="ORF">MNBD_GAMMA24-967</name>
</gene>
<evidence type="ECO:0000313" key="7">
    <source>
        <dbReference type="EMBL" id="VAX14617.1"/>
    </source>
</evidence>
<dbReference type="InterPro" id="IPR001640">
    <property type="entry name" value="Lgt"/>
</dbReference>
<dbReference type="HAMAP" id="MF_01147">
    <property type="entry name" value="Lgt"/>
    <property type="match status" value="1"/>
</dbReference>
<dbReference type="GO" id="GO:0042158">
    <property type="term" value="P:lipoprotein biosynthetic process"/>
    <property type="evidence" value="ECO:0007669"/>
    <property type="project" value="InterPro"/>
</dbReference>
<feature type="transmembrane region" description="Helical" evidence="6">
    <location>
        <begin position="20"/>
        <end position="36"/>
    </location>
</feature>
<name>A0A3B1CCU7_9ZZZZ</name>
<feature type="transmembrane region" description="Helical" evidence="6">
    <location>
        <begin position="56"/>
        <end position="76"/>
    </location>
</feature>
<reference evidence="7" key="1">
    <citation type="submission" date="2018-06" db="EMBL/GenBank/DDBJ databases">
        <authorList>
            <person name="Zhirakovskaya E."/>
        </authorList>
    </citation>
    <scope>NUCLEOTIDE SEQUENCE</scope>
</reference>
<feature type="transmembrane region" description="Helical" evidence="6">
    <location>
        <begin position="120"/>
        <end position="140"/>
    </location>
</feature>
<evidence type="ECO:0000256" key="6">
    <source>
        <dbReference type="SAM" id="Phobius"/>
    </source>
</evidence>
<keyword evidence="2 7" id="KW-0808">Transferase</keyword>
<accession>A0A3B1CCU7</accession>
<keyword evidence="1" id="KW-1003">Cell membrane</keyword>
<keyword evidence="3 6" id="KW-0812">Transmembrane</keyword>
<keyword evidence="5 6" id="KW-0472">Membrane</keyword>
<dbReference type="GO" id="GO:0008961">
    <property type="term" value="F:phosphatidylglycerol-prolipoprotein diacylglyceryl transferase activity"/>
    <property type="evidence" value="ECO:0007669"/>
    <property type="project" value="InterPro"/>
</dbReference>
<evidence type="ECO:0000256" key="3">
    <source>
        <dbReference type="ARBA" id="ARBA00022692"/>
    </source>
</evidence>
<evidence type="ECO:0000256" key="2">
    <source>
        <dbReference type="ARBA" id="ARBA00022679"/>
    </source>
</evidence>